<dbReference type="FunFam" id="3.30.70.330:FF:000287">
    <property type="entry name" value="Peptidyl-prolyl cis-trans isomerase"/>
    <property type="match status" value="1"/>
</dbReference>
<dbReference type="Pfam" id="PF00076">
    <property type="entry name" value="RRM_1"/>
    <property type="match status" value="1"/>
</dbReference>
<sequence>MSVILETTKGDLTVDLFIKERPKTCQNFLKLCKMKRYNFNRFYHVERNFLCQAGDPTGTGRGGESIFGILYGQQAKYYEGEQVPVLKHTKPGLLSMVNVGDNIITHTVILDDPFLDPPGMDIPIHSPEPTKEMLDSGRIAADEDINDMEGKTAEEVEEHIAEKEAKARATILEMVGDLPSVDAAPPENVLFVCKLNPVTTDDDLMIIFSRFGKIVNCEIIRDRQTMNSLQYAFIEFDNPKSCEDAYFKMDNVLIDDRRIHVDFSQSVSRLQWKGKGRGVDFVGGKAFDPNKEDYKINPKHKKEHNESVPSGEHAKKHAAQQRPRDFQPRSSGDRYRDDRDHRDGRDRRERRDHRDDYDSRGKRDDRVRRDDRDERHNRDDRDRRDGRDDRHNRDRRDQPDRRDHRDHRERRRSPDRSRKQEFVSPSKKIRRRIRYMWHVLEYSGCQKCQSSLGCQGCRFGTGSLKDLLIDVDIVLLSGAVREPEYSFHSSYNSNSRSESRHGKVTTGSYRVPLPDGRVQVVNYRADENGYTADVQYEGEAEYPEHKTVAPYSAPAYKAETASSSVHEVLNPKIPAYASAAVVRDYNRVPVATTPTPPTTTPRTLSYNAAIDETYNDPWYSVTGTKTFDANPWYKSPTSNAAARVGLMAVAPKTNWAPLVLNHAKSKHETEAKHPEHRVSIQPIHGLPSTSIYGTPSYVTGNHNAPDVLVNGLRLVSDVKPREENKVQIAAAAKTYFHIPEYEVTTLATPAYHASYGVQSNSGYAVPAAPVPLAYRAFHAFKASKNEDFTQGKEHKISKYPTTTDAKYKASTTATPTYFAYAVKAPEYEVLTSSSPAYAAPAYTTSANREPAYLEPTYTEPIYHEPAYSVRDYKASTPEYKTAATPAYSAPEHRSPTPAYKATTYFNSNKDKVSPGYRELSRIFRETSLTAGNKNWDAFFNKAWEFARSKY</sequence>
<dbReference type="Gene3D" id="3.30.70.330">
    <property type="match status" value="1"/>
</dbReference>
<dbReference type="InterPro" id="IPR035979">
    <property type="entry name" value="RBD_domain_sf"/>
</dbReference>
<evidence type="ECO:0000259" key="14">
    <source>
        <dbReference type="PROSITE" id="PS50102"/>
    </source>
</evidence>
<dbReference type="PANTHER" id="PTHR45843">
    <property type="entry name" value="PEPTIDYL-PROLYL CIS-TRANS ISOMERASE-LIKE 4"/>
    <property type="match status" value="1"/>
</dbReference>
<dbReference type="GO" id="GO:0042302">
    <property type="term" value="F:structural constituent of cuticle"/>
    <property type="evidence" value="ECO:0007669"/>
    <property type="project" value="UniProtKB-UniRule"/>
</dbReference>
<evidence type="ECO:0000313" key="15">
    <source>
        <dbReference type="EMBL" id="SVE75235.1"/>
    </source>
</evidence>
<dbReference type="InterPro" id="IPR002130">
    <property type="entry name" value="Cyclophilin-type_PPIase_dom"/>
</dbReference>
<dbReference type="PROSITE" id="PS00233">
    <property type="entry name" value="CHIT_BIND_RR_1"/>
    <property type="match status" value="1"/>
</dbReference>
<evidence type="ECO:0000256" key="6">
    <source>
        <dbReference type="ARBA" id="ARBA00022884"/>
    </source>
</evidence>
<accession>A0A4Y7M6I5</accession>
<keyword evidence="7" id="KW-0697">Rotamase</keyword>
<name>A0A4Y7M6I5_9CRUS</name>
<dbReference type="InterPro" id="IPR012677">
    <property type="entry name" value="Nucleotide-bd_a/b_plait_sf"/>
</dbReference>
<dbReference type="PROSITE" id="PS51155">
    <property type="entry name" value="CHIT_BIND_RR_2"/>
    <property type="match status" value="1"/>
</dbReference>
<evidence type="ECO:0000256" key="9">
    <source>
        <dbReference type="ARBA" id="ARBA00023242"/>
    </source>
</evidence>
<keyword evidence="6 10" id="KW-0694">RNA-binding</keyword>
<feature type="domain" description="PPIase cyclophilin-type" evidence="13">
    <location>
        <begin position="10"/>
        <end position="182"/>
    </location>
</feature>
<dbReference type="AlphaFoldDB" id="A0A4Y7M6I5"/>
<feature type="region of interest" description="Disordered" evidence="12">
    <location>
        <begin position="281"/>
        <end position="426"/>
    </location>
</feature>
<dbReference type="CDD" id="cd12235">
    <property type="entry name" value="RRM_PPIL4"/>
    <property type="match status" value="1"/>
</dbReference>
<dbReference type="GO" id="GO:0003755">
    <property type="term" value="F:peptidyl-prolyl cis-trans isomerase activity"/>
    <property type="evidence" value="ECO:0007669"/>
    <property type="project" value="UniProtKB-KW"/>
</dbReference>
<comment type="catalytic activity">
    <reaction evidence="1">
        <text>[protein]-peptidylproline (omega=180) = [protein]-peptidylproline (omega=0)</text>
        <dbReference type="Rhea" id="RHEA:16237"/>
        <dbReference type="Rhea" id="RHEA-COMP:10747"/>
        <dbReference type="Rhea" id="RHEA-COMP:10748"/>
        <dbReference type="ChEBI" id="CHEBI:83833"/>
        <dbReference type="ChEBI" id="CHEBI:83834"/>
        <dbReference type="EC" id="5.2.1.8"/>
    </reaction>
</comment>
<feature type="domain" description="RRM" evidence="14">
    <location>
        <begin position="188"/>
        <end position="266"/>
    </location>
</feature>
<dbReference type="SUPFAM" id="SSF54928">
    <property type="entry name" value="RNA-binding domain, RBD"/>
    <property type="match status" value="1"/>
</dbReference>
<evidence type="ECO:0000256" key="3">
    <source>
        <dbReference type="ARBA" id="ARBA00004123"/>
    </source>
</evidence>
<dbReference type="Pfam" id="PF00379">
    <property type="entry name" value="Chitin_bind_4"/>
    <property type="match status" value="1"/>
</dbReference>
<dbReference type="InterPro" id="IPR000504">
    <property type="entry name" value="RRM_dom"/>
</dbReference>
<comment type="function">
    <text evidence="2">PPIases accelerate the folding of proteins. It catalyzes the cis-trans isomerization of proline imidic peptide bonds in oligopeptides.</text>
</comment>
<evidence type="ECO:0000256" key="1">
    <source>
        <dbReference type="ARBA" id="ARBA00000971"/>
    </source>
</evidence>
<evidence type="ECO:0000256" key="2">
    <source>
        <dbReference type="ARBA" id="ARBA00002388"/>
    </source>
</evidence>
<dbReference type="Gene3D" id="2.40.100.10">
    <property type="entry name" value="Cyclophilin-like"/>
    <property type="match status" value="1"/>
</dbReference>
<evidence type="ECO:0000256" key="7">
    <source>
        <dbReference type="ARBA" id="ARBA00023110"/>
    </source>
</evidence>
<dbReference type="EC" id="5.2.1.8" evidence="4"/>
<dbReference type="GO" id="GO:0005634">
    <property type="term" value="C:nucleus"/>
    <property type="evidence" value="ECO:0007669"/>
    <property type="project" value="UniProtKB-SubCell"/>
</dbReference>
<keyword evidence="8" id="KW-0413">Isomerase</keyword>
<proteinExistence type="evidence at transcript level"/>
<dbReference type="PANTHER" id="PTHR45843:SF1">
    <property type="entry name" value="PEPTIDYL-PROLYL CIS-TRANS ISOMERASE-LIKE 4"/>
    <property type="match status" value="1"/>
</dbReference>
<reference evidence="15" key="1">
    <citation type="submission" date="2018-08" db="EMBL/GenBank/DDBJ databases">
        <authorList>
            <person name="Cornetti L."/>
        </authorList>
    </citation>
    <scope>NUCLEOTIDE SEQUENCE</scope>
    <source>
        <strain evidence="15">ZA-DOLI</strain>
    </source>
</reference>
<feature type="compositionally biased region" description="Basic and acidic residues" evidence="12">
    <location>
        <begin position="322"/>
        <end position="403"/>
    </location>
</feature>
<comment type="subcellular location">
    <subcellularLocation>
        <location evidence="3">Nucleus</location>
    </subcellularLocation>
</comment>
<dbReference type="SMART" id="SM00360">
    <property type="entry name" value="RRM"/>
    <property type="match status" value="1"/>
</dbReference>
<dbReference type="PROSITE" id="PS50102">
    <property type="entry name" value="RRM"/>
    <property type="match status" value="1"/>
</dbReference>
<dbReference type="InterPro" id="IPR031311">
    <property type="entry name" value="CHIT_BIND_RR_consensus"/>
</dbReference>
<feature type="region of interest" description="Disordered" evidence="12">
    <location>
        <begin position="486"/>
        <end position="511"/>
    </location>
</feature>
<evidence type="ECO:0000256" key="8">
    <source>
        <dbReference type="ARBA" id="ARBA00023235"/>
    </source>
</evidence>
<gene>
    <name evidence="15" type="primary">EOG090X0971</name>
</gene>
<dbReference type="InterPro" id="IPR029000">
    <property type="entry name" value="Cyclophilin-like_dom_sf"/>
</dbReference>
<evidence type="ECO:0000259" key="13">
    <source>
        <dbReference type="PROSITE" id="PS50072"/>
    </source>
</evidence>
<evidence type="ECO:0000256" key="12">
    <source>
        <dbReference type="SAM" id="MobiDB-lite"/>
    </source>
</evidence>
<organism evidence="15">
    <name type="scientific">Daphnia dolichocephala</name>
    <dbReference type="NCBI Taxonomy" id="2282166"/>
    <lineage>
        <taxon>Eukaryota</taxon>
        <taxon>Metazoa</taxon>
        <taxon>Ecdysozoa</taxon>
        <taxon>Arthropoda</taxon>
        <taxon>Crustacea</taxon>
        <taxon>Branchiopoda</taxon>
        <taxon>Diplostraca</taxon>
        <taxon>Cladocera</taxon>
        <taxon>Anomopoda</taxon>
        <taxon>Daphniidae</taxon>
        <taxon>Daphnia</taxon>
    </lineage>
</organism>
<dbReference type="SUPFAM" id="SSF50891">
    <property type="entry name" value="Cyclophilin-like"/>
    <property type="match status" value="1"/>
</dbReference>
<keyword evidence="5 11" id="KW-0193">Cuticle</keyword>
<keyword evidence="9" id="KW-0539">Nucleus</keyword>
<dbReference type="EMBL" id="LR005616">
    <property type="protein sequence ID" value="SVE75235.1"/>
    <property type="molecule type" value="mRNA"/>
</dbReference>
<protein>
    <recommendedName>
        <fullName evidence="4">peptidylprolyl isomerase</fullName>
        <ecNumber evidence="4">5.2.1.8</ecNumber>
    </recommendedName>
</protein>
<dbReference type="PRINTS" id="PR00153">
    <property type="entry name" value="CSAPPISMRASE"/>
</dbReference>
<evidence type="ECO:0000256" key="4">
    <source>
        <dbReference type="ARBA" id="ARBA00013194"/>
    </source>
</evidence>
<evidence type="ECO:0000256" key="10">
    <source>
        <dbReference type="PROSITE-ProRule" id="PRU00176"/>
    </source>
</evidence>
<dbReference type="GO" id="GO:0003723">
    <property type="term" value="F:RNA binding"/>
    <property type="evidence" value="ECO:0007669"/>
    <property type="project" value="UniProtKB-UniRule"/>
</dbReference>
<feature type="compositionally biased region" description="Low complexity" evidence="12">
    <location>
        <begin position="486"/>
        <end position="496"/>
    </location>
</feature>
<feature type="compositionally biased region" description="Basic and acidic residues" evidence="12">
    <location>
        <begin position="412"/>
        <end position="421"/>
    </location>
</feature>
<evidence type="ECO:0000256" key="11">
    <source>
        <dbReference type="PROSITE-ProRule" id="PRU00497"/>
    </source>
</evidence>
<dbReference type="Pfam" id="PF00160">
    <property type="entry name" value="Pro_isomerase"/>
    <property type="match status" value="1"/>
</dbReference>
<dbReference type="PROSITE" id="PS50072">
    <property type="entry name" value="CSA_PPIASE_2"/>
    <property type="match status" value="1"/>
</dbReference>
<dbReference type="InterPro" id="IPR035542">
    <property type="entry name" value="CRIP"/>
</dbReference>
<evidence type="ECO:0000256" key="5">
    <source>
        <dbReference type="ARBA" id="ARBA00022460"/>
    </source>
</evidence>
<dbReference type="InterPro" id="IPR000618">
    <property type="entry name" value="Insect_cuticle"/>
</dbReference>